<gene>
    <name evidence="2" type="ORF">LKMONMHP_4597</name>
</gene>
<reference evidence="2" key="1">
    <citation type="journal article" date="2021" name="Front. Microbiol.">
        <title>Comprehensive Comparative Genomics and Phenotyping of Methylobacterium Species.</title>
        <authorList>
            <person name="Alessa O."/>
            <person name="Ogura Y."/>
            <person name="Fujitani Y."/>
            <person name="Takami H."/>
            <person name="Hayashi T."/>
            <person name="Sahin N."/>
            <person name="Tani A."/>
        </authorList>
    </citation>
    <scope>NUCLEOTIDE SEQUENCE</scope>
    <source>
        <strain evidence="2">NBRC 15689</strain>
    </source>
</reference>
<dbReference type="Proteomes" id="UP001055156">
    <property type="component" value="Unassembled WGS sequence"/>
</dbReference>
<protein>
    <submittedName>
        <fullName evidence="2">Uncharacterized protein</fullName>
    </submittedName>
</protein>
<organism evidence="2 3">
    <name type="scientific">Methylobacterium organophilum</name>
    <dbReference type="NCBI Taxonomy" id="410"/>
    <lineage>
        <taxon>Bacteria</taxon>
        <taxon>Pseudomonadati</taxon>
        <taxon>Pseudomonadota</taxon>
        <taxon>Alphaproteobacteria</taxon>
        <taxon>Hyphomicrobiales</taxon>
        <taxon>Methylobacteriaceae</taxon>
        <taxon>Methylobacterium</taxon>
    </lineage>
</organism>
<keyword evidence="3" id="KW-1185">Reference proteome</keyword>
<feature type="compositionally biased region" description="Basic and acidic residues" evidence="1">
    <location>
        <begin position="1"/>
        <end position="12"/>
    </location>
</feature>
<proteinExistence type="predicted"/>
<evidence type="ECO:0000256" key="1">
    <source>
        <dbReference type="SAM" id="MobiDB-lite"/>
    </source>
</evidence>
<sequence length="260" mass="28188">MRDLDREVVGGERRHRCHDRPDAAADAADEKARQRQGQGQGAETRRDDQRAGLCVDGPALGLGAGGTGIVERDDLFQRQGRAPPRRHALGLVEGQRLCLLAGARQDENRLGRLGEGLPVLHEGLVEAALFRRADQELVVLRRAIDLLPPLGDVLVDDRHGLRVAAEDVTQEARGVAPGQGIDLTGLLDAREPIRLDLDEGAVDPRGAVEACQADRAEEQEQDRERPDQLAANGKITSRHGFPSAKMCASLRRDGILCVSD</sequence>
<evidence type="ECO:0000313" key="2">
    <source>
        <dbReference type="EMBL" id="GJE29713.1"/>
    </source>
</evidence>
<accession>A0ABQ4TEL6</accession>
<comment type="caution">
    <text evidence="2">The sequence shown here is derived from an EMBL/GenBank/DDBJ whole genome shotgun (WGS) entry which is preliminary data.</text>
</comment>
<name>A0ABQ4TEL6_METOR</name>
<feature type="region of interest" description="Disordered" evidence="1">
    <location>
        <begin position="1"/>
        <end position="50"/>
    </location>
</feature>
<dbReference type="EMBL" id="BPQV01000018">
    <property type="protein sequence ID" value="GJE29713.1"/>
    <property type="molecule type" value="Genomic_DNA"/>
</dbReference>
<reference evidence="2" key="2">
    <citation type="submission" date="2021-08" db="EMBL/GenBank/DDBJ databases">
        <authorList>
            <person name="Tani A."/>
            <person name="Ola A."/>
            <person name="Ogura Y."/>
            <person name="Katsura K."/>
            <person name="Hayashi T."/>
        </authorList>
    </citation>
    <scope>NUCLEOTIDE SEQUENCE</scope>
    <source>
        <strain evidence="2">NBRC 15689</strain>
    </source>
</reference>
<feature type="compositionally biased region" description="Basic and acidic residues" evidence="1">
    <location>
        <begin position="19"/>
        <end position="33"/>
    </location>
</feature>
<feature type="region of interest" description="Disordered" evidence="1">
    <location>
        <begin position="215"/>
        <end position="240"/>
    </location>
</feature>
<feature type="compositionally biased region" description="Basic and acidic residues" evidence="1">
    <location>
        <begin position="215"/>
        <end position="227"/>
    </location>
</feature>
<evidence type="ECO:0000313" key="3">
    <source>
        <dbReference type="Proteomes" id="UP001055156"/>
    </source>
</evidence>